<dbReference type="GO" id="GO:0005737">
    <property type="term" value="C:cytoplasm"/>
    <property type="evidence" value="ECO:0007669"/>
    <property type="project" value="TreeGrafter"/>
</dbReference>
<comment type="similarity">
    <text evidence="1">Belongs to the short-chain dehydrogenases/reductases (SDR) family.</text>
</comment>
<dbReference type="OMA" id="QCVRYFK"/>
<evidence type="ECO:0000313" key="14">
    <source>
        <dbReference type="Proteomes" id="UP000053097"/>
    </source>
</evidence>
<comment type="function">
    <text evidence="6">Catalyzes the conversion of quinonoid dihydrobiopterin into tetrahydrobiopterin.</text>
</comment>
<evidence type="ECO:0000256" key="11">
    <source>
        <dbReference type="ARBA" id="ARBA00047429"/>
    </source>
</evidence>
<comment type="subunit">
    <text evidence="2">Homodimer.</text>
</comment>
<reference evidence="13 14" key="1">
    <citation type="journal article" date="2014" name="Curr. Biol.">
        <title>The genome of the clonal raider ant Cerapachys biroi.</title>
        <authorList>
            <person name="Oxley P.R."/>
            <person name="Ji L."/>
            <person name="Fetter-Pruneda I."/>
            <person name="McKenzie S.K."/>
            <person name="Li C."/>
            <person name="Hu H."/>
            <person name="Zhang G."/>
            <person name="Kronauer D.J."/>
        </authorList>
    </citation>
    <scope>NUCLEOTIDE SEQUENCE [LARGE SCALE GENOMIC DNA]</scope>
</reference>
<keyword evidence="3" id="KW-0521">NADP</keyword>
<keyword evidence="4" id="KW-0560">Oxidoreductase</keyword>
<dbReference type="GO" id="GO:0006559">
    <property type="term" value="P:L-phenylalanine catabolic process"/>
    <property type="evidence" value="ECO:0007669"/>
    <property type="project" value="TreeGrafter"/>
</dbReference>
<dbReference type="CDD" id="cd05334">
    <property type="entry name" value="DHPR_SDR_c_like"/>
    <property type="match status" value="1"/>
</dbReference>
<dbReference type="AlphaFoldDB" id="A0A026WGU0"/>
<dbReference type="EMBL" id="KK107213">
    <property type="protein sequence ID" value="EZA55282.1"/>
    <property type="molecule type" value="Genomic_DNA"/>
</dbReference>
<dbReference type="InterPro" id="IPR002347">
    <property type="entry name" value="SDR_fam"/>
</dbReference>
<evidence type="ECO:0000256" key="7">
    <source>
        <dbReference type="ARBA" id="ARBA00039153"/>
    </source>
</evidence>
<sequence length="237" mass="25551">MATVLGRVIVYGGKGALGSACVSQFKSQNWWVGSIDMKPNDQADANIIVNPDNNWQQQQTEIMTQIKNTLKEEKVDGIICVAGGWAGGNAASKDFVKSSDLMWKQSVWSSVIASSIATEYLKEGGFLSLTGAKAALAETPGMIGYGMAKAAVHQLTKSLAAKDSGLPANSLVASILPVTLDTPMNRKWMSKADTSTWTPLEFVANLFWKWSQKQDRPVNGALLQLVTKDNKTELIAA</sequence>
<evidence type="ECO:0000256" key="5">
    <source>
        <dbReference type="ARBA" id="ARBA00023007"/>
    </source>
</evidence>
<keyword evidence="14" id="KW-1185">Reference proteome</keyword>
<accession>A0A026WGU0</accession>
<evidence type="ECO:0000256" key="6">
    <source>
        <dbReference type="ARBA" id="ARBA00037099"/>
    </source>
</evidence>
<dbReference type="STRING" id="2015173.A0A026WGU0"/>
<dbReference type="FunFam" id="3.40.50.720:FF:000157">
    <property type="entry name" value="Quinoid dihydropteridine reductase"/>
    <property type="match status" value="1"/>
</dbReference>
<name>A0A026WGU0_OOCBI</name>
<evidence type="ECO:0000256" key="2">
    <source>
        <dbReference type="ARBA" id="ARBA00011738"/>
    </source>
</evidence>
<dbReference type="PANTHER" id="PTHR15104">
    <property type="entry name" value="DIHYDROPTERIDINE REDUCTASE"/>
    <property type="match status" value="1"/>
</dbReference>
<dbReference type="EC" id="1.5.1.34" evidence="7"/>
<evidence type="ECO:0000256" key="9">
    <source>
        <dbReference type="ARBA" id="ARBA00041348"/>
    </source>
</evidence>
<comment type="catalytic activity">
    <reaction evidence="11">
        <text>5,6,7,8-tetrahydropteridine + NADP(+) = 6,7-dihydropteridine + NADPH + H(+)</text>
        <dbReference type="Rhea" id="RHEA:17865"/>
        <dbReference type="ChEBI" id="CHEBI:15378"/>
        <dbReference type="ChEBI" id="CHEBI:28889"/>
        <dbReference type="ChEBI" id="CHEBI:30156"/>
        <dbReference type="ChEBI" id="CHEBI:57783"/>
        <dbReference type="ChEBI" id="CHEBI:58349"/>
        <dbReference type="EC" id="1.5.1.34"/>
    </reaction>
    <physiologicalReaction direction="right-to-left" evidence="11">
        <dbReference type="Rhea" id="RHEA:17867"/>
    </physiologicalReaction>
</comment>
<dbReference type="PROSITE" id="PS00061">
    <property type="entry name" value="ADH_SHORT"/>
    <property type="match status" value="1"/>
</dbReference>
<dbReference type="GO" id="GO:0070404">
    <property type="term" value="F:NADH binding"/>
    <property type="evidence" value="ECO:0007669"/>
    <property type="project" value="TreeGrafter"/>
</dbReference>
<organism evidence="13 14">
    <name type="scientific">Ooceraea biroi</name>
    <name type="common">Clonal raider ant</name>
    <name type="synonym">Cerapachys biroi</name>
    <dbReference type="NCBI Taxonomy" id="2015173"/>
    <lineage>
        <taxon>Eukaryota</taxon>
        <taxon>Metazoa</taxon>
        <taxon>Ecdysozoa</taxon>
        <taxon>Arthropoda</taxon>
        <taxon>Hexapoda</taxon>
        <taxon>Insecta</taxon>
        <taxon>Pterygota</taxon>
        <taxon>Neoptera</taxon>
        <taxon>Endopterygota</taxon>
        <taxon>Hymenoptera</taxon>
        <taxon>Apocrita</taxon>
        <taxon>Aculeata</taxon>
        <taxon>Formicoidea</taxon>
        <taxon>Formicidae</taxon>
        <taxon>Dorylinae</taxon>
        <taxon>Ooceraea</taxon>
    </lineage>
</organism>
<evidence type="ECO:0000256" key="8">
    <source>
        <dbReference type="ARBA" id="ARBA00039520"/>
    </source>
</evidence>
<dbReference type="Proteomes" id="UP000053097">
    <property type="component" value="Unassembled WGS sequence"/>
</dbReference>
<dbReference type="InterPro" id="IPR036291">
    <property type="entry name" value="NAD(P)-bd_dom_sf"/>
</dbReference>
<dbReference type="OrthoDB" id="1204at2759"/>
<evidence type="ECO:0000313" key="13">
    <source>
        <dbReference type="EMBL" id="EZA55282.1"/>
    </source>
</evidence>
<dbReference type="GO" id="GO:0006729">
    <property type="term" value="P:tetrahydrobiopterin biosynthetic process"/>
    <property type="evidence" value="ECO:0007669"/>
    <property type="project" value="UniProtKB-KW"/>
</dbReference>
<evidence type="ECO:0000256" key="10">
    <source>
        <dbReference type="ARBA" id="ARBA00042518"/>
    </source>
</evidence>
<dbReference type="GO" id="GO:0070402">
    <property type="term" value="F:NADPH binding"/>
    <property type="evidence" value="ECO:0007669"/>
    <property type="project" value="TreeGrafter"/>
</dbReference>
<dbReference type="InterPro" id="IPR020904">
    <property type="entry name" value="Sc_DH/Rdtase_CS"/>
</dbReference>
<evidence type="ECO:0000256" key="4">
    <source>
        <dbReference type="ARBA" id="ARBA00023002"/>
    </source>
</evidence>
<dbReference type="Gene3D" id="3.40.50.720">
    <property type="entry name" value="NAD(P)-binding Rossmann-like Domain"/>
    <property type="match status" value="1"/>
</dbReference>
<comment type="catalytic activity">
    <reaction evidence="12">
        <text>5,6,7,8-tetrahydropteridine + NAD(+) = 6,7-dihydropteridine + NADH + H(+)</text>
        <dbReference type="Rhea" id="RHEA:17869"/>
        <dbReference type="ChEBI" id="CHEBI:15378"/>
        <dbReference type="ChEBI" id="CHEBI:28889"/>
        <dbReference type="ChEBI" id="CHEBI:30156"/>
        <dbReference type="ChEBI" id="CHEBI:57540"/>
        <dbReference type="ChEBI" id="CHEBI:57945"/>
        <dbReference type="EC" id="1.5.1.34"/>
    </reaction>
    <physiologicalReaction direction="right-to-left" evidence="12">
        <dbReference type="Rhea" id="RHEA:17871"/>
    </physiologicalReaction>
</comment>
<evidence type="ECO:0000256" key="3">
    <source>
        <dbReference type="ARBA" id="ARBA00022857"/>
    </source>
</evidence>
<dbReference type="Pfam" id="PF00106">
    <property type="entry name" value="adh_short"/>
    <property type="match status" value="1"/>
</dbReference>
<gene>
    <name evidence="13" type="ORF">X777_04836</name>
</gene>
<proteinExistence type="inferred from homology"/>
<dbReference type="SUPFAM" id="SSF51735">
    <property type="entry name" value="NAD(P)-binding Rossmann-fold domains"/>
    <property type="match status" value="1"/>
</dbReference>
<dbReference type="PRINTS" id="PR00081">
    <property type="entry name" value="GDHRDH"/>
</dbReference>
<protein>
    <recommendedName>
        <fullName evidence="8">Dihydropteridine reductase</fullName>
        <ecNumber evidence="7">1.5.1.34</ecNumber>
    </recommendedName>
    <alternativeName>
        <fullName evidence="10">HDHPR</fullName>
    </alternativeName>
    <alternativeName>
        <fullName evidence="9">Quinoid dihydropteridine reductase</fullName>
    </alternativeName>
</protein>
<dbReference type="PANTHER" id="PTHR15104:SF0">
    <property type="entry name" value="DIHYDROPTERIDINE REDUCTASE"/>
    <property type="match status" value="1"/>
</dbReference>
<evidence type="ECO:0000256" key="1">
    <source>
        <dbReference type="ARBA" id="ARBA00006484"/>
    </source>
</evidence>
<keyword evidence="5" id="KW-0783">Tetrahydrobiopterin biosynthesis</keyword>
<dbReference type="GO" id="GO:0004155">
    <property type="term" value="F:6,7-dihydropteridine reductase activity"/>
    <property type="evidence" value="ECO:0007669"/>
    <property type="project" value="UniProtKB-EC"/>
</dbReference>
<evidence type="ECO:0000256" key="12">
    <source>
        <dbReference type="ARBA" id="ARBA00047536"/>
    </source>
</evidence>